<dbReference type="GeneID" id="93769682"/>
<dbReference type="EMBL" id="BOQM01000018">
    <property type="protein sequence ID" value="GIM86007.1"/>
    <property type="molecule type" value="Genomic_DNA"/>
</dbReference>
<dbReference type="EMBL" id="VFOL01000001">
    <property type="protein sequence ID" value="TQL35285.1"/>
    <property type="molecule type" value="Genomic_DNA"/>
</dbReference>
<evidence type="ECO:0000313" key="5">
    <source>
        <dbReference type="Proteomes" id="UP000677457"/>
    </source>
</evidence>
<dbReference type="Proteomes" id="UP000677457">
    <property type="component" value="Unassembled WGS sequence"/>
</dbReference>
<reference evidence="3 4" key="1">
    <citation type="submission" date="2019-06" db="EMBL/GenBank/DDBJ databases">
        <title>Sequencing the genomes of 1000 actinobacteria strains.</title>
        <authorList>
            <person name="Klenk H.-P."/>
        </authorList>
    </citation>
    <scope>NUCLEOTIDE SEQUENCE [LARGE SCALE GENOMIC DNA]</scope>
    <source>
        <strain evidence="3 4">DSM 44819</strain>
    </source>
</reference>
<sequence>MSGEQRAHDLLLWFAGWLPDDVVTQCRWWLAAGRDELAVKVAAHTVHTLGLPLSPAQAAALTAAHGEVADEHPRIDDEPEPPYRFVRAPADNDATAVDTARGLPGFQALWAVWRIPAAGLPWAAARRVYLMEVSDDDTAPRLAAHMQRILLDVGEVSAQVEVFGPTVALPPYQTVALLDAAELAATTPALPPRLAAVFDAPQDAAPFAVDRPRIESAEQRQRVLDYLDAGHCLLTVHDGEPDLVEPGRGEVVPVDLRTDGRWIWSDASAYYLRQYHLAPDSALLAHIGRQRGRPVELSRLAWHRAMAALREPEPDPIRDSGDASGPGEPAGPSHRWDAR</sequence>
<gene>
    <name evidence="3" type="ORF">FB564_0325</name>
    <name evidence="2" type="ORF">Sar04_27430</name>
</gene>
<feature type="compositionally biased region" description="Basic and acidic residues" evidence="1">
    <location>
        <begin position="310"/>
        <end position="321"/>
    </location>
</feature>
<feature type="region of interest" description="Disordered" evidence="1">
    <location>
        <begin position="310"/>
        <end position="339"/>
    </location>
</feature>
<evidence type="ECO:0000313" key="4">
    <source>
        <dbReference type="Proteomes" id="UP000315983"/>
    </source>
</evidence>
<proteinExistence type="predicted"/>
<dbReference type="Proteomes" id="UP000315983">
    <property type="component" value="Unassembled WGS sequence"/>
</dbReference>
<comment type="caution">
    <text evidence="3">The sequence shown here is derived from an EMBL/GenBank/DDBJ whole genome shotgun (WGS) entry which is preliminary data.</text>
</comment>
<accession>A0A542XHI2</accession>
<organism evidence="3 4">
    <name type="scientific">Salinispora arenicola</name>
    <dbReference type="NCBI Taxonomy" id="168697"/>
    <lineage>
        <taxon>Bacteria</taxon>
        <taxon>Bacillati</taxon>
        <taxon>Actinomycetota</taxon>
        <taxon>Actinomycetes</taxon>
        <taxon>Micromonosporales</taxon>
        <taxon>Micromonosporaceae</taxon>
        <taxon>Salinispora</taxon>
    </lineage>
</organism>
<protein>
    <submittedName>
        <fullName evidence="3">Uncharacterized protein</fullName>
    </submittedName>
</protein>
<keyword evidence="5" id="KW-1185">Reference proteome</keyword>
<name>A0A542XHI2_SALAC</name>
<dbReference type="AlphaFoldDB" id="A0A542XHI2"/>
<reference evidence="2 5" key="2">
    <citation type="submission" date="2021-03" db="EMBL/GenBank/DDBJ databases">
        <title>Whole genome shotgun sequence of Salinispora arenicola NBRC 105043.</title>
        <authorList>
            <person name="Komaki H."/>
            <person name="Tamura T."/>
        </authorList>
    </citation>
    <scope>NUCLEOTIDE SEQUENCE [LARGE SCALE GENOMIC DNA]</scope>
    <source>
        <strain evidence="2 5">NBRC 105043</strain>
    </source>
</reference>
<evidence type="ECO:0000313" key="2">
    <source>
        <dbReference type="EMBL" id="GIM86007.1"/>
    </source>
</evidence>
<dbReference type="RefSeq" id="WP_020608679.1">
    <property type="nucleotide sequence ID" value="NZ_BOQM01000018.1"/>
</dbReference>
<evidence type="ECO:0000256" key="1">
    <source>
        <dbReference type="SAM" id="MobiDB-lite"/>
    </source>
</evidence>
<evidence type="ECO:0000313" key="3">
    <source>
        <dbReference type="EMBL" id="TQL35285.1"/>
    </source>
</evidence>